<feature type="signal peptide" evidence="2">
    <location>
        <begin position="1"/>
        <end position="20"/>
    </location>
</feature>
<evidence type="ECO:0008006" key="5">
    <source>
        <dbReference type="Google" id="ProtNLM"/>
    </source>
</evidence>
<proteinExistence type="predicted"/>
<comment type="caution">
    <text evidence="3">The sequence shown here is derived from an EMBL/GenBank/DDBJ whole genome shotgun (WGS) entry which is preliminary data.</text>
</comment>
<dbReference type="InterPro" id="IPR003961">
    <property type="entry name" value="FN3_dom"/>
</dbReference>
<dbReference type="InParanoid" id="A0A1E1LNW0"/>
<gene>
    <name evidence="3" type="ORF">RCO7_11143</name>
</gene>
<dbReference type="InterPro" id="IPR021986">
    <property type="entry name" value="Spherulin4"/>
</dbReference>
<evidence type="ECO:0000313" key="4">
    <source>
        <dbReference type="Proteomes" id="UP000178129"/>
    </source>
</evidence>
<dbReference type="Pfam" id="PF15474">
    <property type="entry name" value="MU117"/>
    <property type="match status" value="1"/>
</dbReference>
<reference evidence="4" key="1">
    <citation type="submission" date="2016-03" db="EMBL/GenBank/DDBJ databases">
        <authorList>
            <person name="Ploux O."/>
        </authorList>
    </citation>
    <scope>NUCLEOTIDE SEQUENCE [LARGE SCALE GENOMIC DNA]</scope>
    <source>
        <strain evidence="4">UK7</strain>
    </source>
</reference>
<feature type="chain" id="PRO_5009447307" description="Fibronectin type-III domain-containing protein" evidence="2">
    <location>
        <begin position="21"/>
        <end position="1016"/>
    </location>
</feature>
<protein>
    <recommendedName>
        <fullName evidence="5">Fibronectin type-III domain-containing protein</fullName>
    </recommendedName>
</protein>
<feature type="region of interest" description="Disordered" evidence="1">
    <location>
        <begin position="997"/>
        <end position="1016"/>
    </location>
</feature>
<accession>A0A1E1LNW0</accession>
<dbReference type="STRING" id="914237.A0A1E1LNW0"/>
<organism evidence="3 4">
    <name type="scientific">Rhynchosporium graminicola</name>
    <dbReference type="NCBI Taxonomy" id="2792576"/>
    <lineage>
        <taxon>Eukaryota</taxon>
        <taxon>Fungi</taxon>
        <taxon>Dikarya</taxon>
        <taxon>Ascomycota</taxon>
        <taxon>Pezizomycotina</taxon>
        <taxon>Leotiomycetes</taxon>
        <taxon>Helotiales</taxon>
        <taxon>Ploettnerulaceae</taxon>
        <taxon>Rhynchosporium</taxon>
    </lineage>
</organism>
<name>A0A1E1LNW0_9HELO</name>
<sequence>MNQRLLFSLCFLVLVDQGNGAWLGSRPSATPTINKHAGQQIHAIIPTTKGQIGISPVQSDLGDAGSYWGDIDSTDTQYITTDETKTKWIGINTEYFSMDGTSTVQVLFATATAAANGHNVEDISVILPEGLANTLTKSIKTAIDTCGTLATTKFQGKIEIRDILPRQVEQALSCVFEYTKIDIKSGGTFDAYITANKWLEAGVSLAQDAAPALVKFISVLGKEEAAKGIVWLAFYTILLDMGLNALIAGGDQSLPVLAKVNIPASGFASKLKDKGCKGDEPVTKYSVGPAIPPPFPLKLTRSSSQPLCRQSNCQGVTLGLCTIAPRRNCPCIPTIPRGIGRQPWDQIWTDFQQQWLSDVFDDQSGGSNGGQQLALASYTNPVADADAWRRMISYDSKKLSILVANVLNGPDYVVDKSWNSVVQQAAKLGSGDLASWASQIEQDVDKWYELYNDIGGIFFDEGWPECGPNNLYSDLYAHINAYTKRKHPGAYTVLNPGSTIAQFHEDTMDTLLTFESSYEFYTNGSYTPNSWVPKDDRKIWHIVYRVPQDKVAEVLAISAKRHVEYLHLTDDDNPNPYDNVPNDAYMKGAMNGFSGGVVRKDAATTLGGSYIAGIPSDASVIASDYTSVTISWSAVPGALGYGVYLKGALVLEMPPSLTKAVVGMLKPGTSGLSFEVRTIISSGSGGRSKLLQASTNSLPAEGSITNVNFKKEGDMIIYNADILVPYAFIRLFIGGPHEAVGASKGWPIDAGKSTGSYTEYKLVNYMVEGNDFRSDLYKYTGAYVEGSKDNADWGWTPQAVMSQTQSGYTNTWRVPLGSTDALPDQYVVQGQGYAPIQNVMGGFLRSYKCGGKPCDDDPAYDCLGSSLCATPDFLKWCDLAVNSLVRTDDLTYGTGDGKPHGNCFGDSIRSCGVFLQKGDCAMSGNDMWHTYQNLRNLGGCEKCGSYKLANGCLFTVNYVYACKSADPGAAGGGGSPYDPPLFSQLLVEEVPSELPDKLEFPASPMTSIRPSRRGWA</sequence>
<evidence type="ECO:0000256" key="2">
    <source>
        <dbReference type="SAM" id="SignalP"/>
    </source>
</evidence>
<dbReference type="EMBL" id="FJUW01000069">
    <property type="protein sequence ID" value="CZT12156.1"/>
    <property type="molecule type" value="Genomic_DNA"/>
</dbReference>
<keyword evidence="2" id="KW-0732">Signal</keyword>
<dbReference type="CDD" id="cd00063">
    <property type="entry name" value="FN3"/>
    <property type="match status" value="1"/>
</dbReference>
<dbReference type="InterPro" id="IPR029167">
    <property type="entry name" value="Mug117"/>
</dbReference>
<dbReference type="AlphaFoldDB" id="A0A1E1LNW0"/>
<dbReference type="Gene3D" id="3.30.430.10">
    <property type="entry name" value="Killer Toxin P4, subunit A"/>
    <property type="match status" value="1"/>
</dbReference>
<dbReference type="Proteomes" id="UP000178129">
    <property type="component" value="Unassembled WGS sequence"/>
</dbReference>
<dbReference type="PANTHER" id="PTHR35040:SF7">
    <property type="entry name" value="FIBRONECTIN TYPE-III DOMAIN-CONTAINING PROTEIN-RELATED"/>
    <property type="match status" value="1"/>
</dbReference>
<evidence type="ECO:0000256" key="1">
    <source>
        <dbReference type="SAM" id="MobiDB-lite"/>
    </source>
</evidence>
<evidence type="ECO:0000313" key="3">
    <source>
        <dbReference type="EMBL" id="CZT12156.1"/>
    </source>
</evidence>
<dbReference type="PANTHER" id="PTHR35040">
    <property type="match status" value="1"/>
</dbReference>
<dbReference type="Pfam" id="PF12138">
    <property type="entry name" value="Spherulin4"/>
    <property type="match status" value="1"/>
</dbReference>
<keyword evidence="4" id="KW-1185">Reference proteome</keyword>